<dbReference type="Pfam" id="PF02445">
    <property type="entry name" value="NadA"/>
    <property type="match status" value="1"/>
</dbReference>
<keyword evidence="4" id="KW-0004">4Fe-4S</keyword>
<dbReference type="NCBIfam" id="TIGR00550">
    <property type="entry name" value="nadA"/>
    <property type="match status" value="1"/>
</dbReference>
<dbReference type="Gene3D" id="3.40.50.10800">
    <property type="entry name" value="NadA-like"/>
    <property type="match status" value="3"/>
</dbReference>
<dbReference type="InterPro" id="IPR036094">
    <property type="entry name" value="NadA_sf"/>
</dbReference>
<evidence type="ECO:0000313" key="11">
    <source>
        <dbReference type="EMBL" id="GEK94107.1"/>
    </source>
</evidence>
<dbReference type="EC" id="2.5.1.72" evidence="3 10"/>
<dbReference type="OrthoDB" id="9801204at2"/>
<dbReference type="NCBIfam" id="NF006879">
    <property type="entry name" value="PRK09375.1-4"/>
    <property type="match status" value="1"/>
</dbReference>
<dbReference type="AlphaFoldDB" id="A0A511B8G1"/>
<evidence type="ECO:0000256" key="8">
    <source>
        <dbReference type="ARBA" id="ARBA00023004"/>
    </source>
</evidence>
<dbReference type="PANTHER" id="PTHR30573">
    <property type="entry name" value="QUINOLINATE SYNTHETASE A"/>
    <property type="match status" value="1"/>
</dbReference>
<dbReference type="UniPathway" id="UPA00253">
    <property type="reaction ID" value="UER00327"/>
</dbReference>
<dbReference type="GO" id="GO:0005829">
    <property type="term" value="C:cytosol"/>
    <property type="evidence" value="ECO:0007669"/>
    <property type="project" value="TreeGrafter"/>
</dbReference>
<dbReference type="Proteomes" id="UP000321230">
    <property type="component" value="Unassembled WGS sequence"/>
</dbReference>
<evidence type="ECO:0000313" key="12">
    <source>
        <dbReference type="Proteomes" id="UP000321230"/>
    </source>
</evidence>
<keyword evidence="5" id="KW-0662">Pyridine nucleotide biosynthesis</keyword>
<evidence type="ECO:0000256" key="9">
    <source>
        <dbReference type="ARBA" id="ARBA00023014"/>
    </source>
</evidence>
<accession>A0A511B8G1</accession>
<dbReference type="SUPFAM" id="SSF142754">
    <property type="entry name" value="NadA-like"/>
    <property type="match status" value="1"/>
</dbReference>
<keyword evidence="7" id="KW-0479">Metal-binding</keyword>
<comment type="cofactor">
    <cofactor evidence="1">
        <name>[4Fe-4S] cluster</name>
        <dbReference type="ChEBI" id="CHEBI:49883"/>
    </cofactor>
</comment>
<keyword evidence="9" id="KW-0411">Iron-sulfur</keyword>
<dbReference type="PANTHER" id="PTHR30573:SF0">
    <property type="entry name" value="QUINOLINATE SYNTHASE, CHLOROPLASTIC"/>
    <property type="match status" value="1"/>
</dbReference>
<dbReference type="InterPro" id="IPR003473">
    <property type="entry name" value="NadA"/>
</dbReference>
<dbReference type="EMBL" id="BJUZ01000002">
    <property type="protein sequence ID" value="GEK94107.1"/>
    <property type="molecule type" value="Genomic_DNA"/>
</dbReference>
<evidence type="ECO:0000256" key="4">
    <source>
        <dbReference type="ARBA" id="ARBA00022485"/>
    </source>
</evidence>
<gene>
    <name evidence="11" type="primary">nadA</name>
    <name evidence="11" type="ORF">GWA01_18770</name>
</gene>
<comment type="caution">
    <text evidence="11">The sequence shown here is derived from an EMBL/GenBank/DDBJ whole genome shotgun (WGS) entry which is preliminary data.</text>
</comment>
<proteinExistence type="predicted"/>
<evidence type="ECO:0000256" key="6">
    <source>
        <dbReference type="ARBA" id="ARBA00022679"/>
    </source>
</evidence>
<keyword evidence="8" id="KW-0408">Iron</keyword>
<keyword evidence="12" id="KW-1185">Reference proteome</keyword>
<keyword evidence="6" id="KW-0808">Transferase</keyword>
<reference evidence="11 12" key="1">
    <citation type="submission" date="2019-07" db="EMBL/GenBank/DDBJ databases">
        <title>Whole genome shotgun sequence of Gluconobacter wancherniae NBRC 103581.</title>
        <authorList>
            <person name="Hosoyama A."/>
            <person name="Uohara A."/>
            <person name="Ohji S."/>
            <person name="Ichikawa N."/>
        </authorList>
    </citation>
    <scope>NUCLEOTIDE SEQUENCE [LARGE SCALE GENOMIC DNA]</scope>
    <source>
        <strain evidence="11 12">NBRC 103581</strain>
    </source>
</reference>
<dbReference type="GO" id="GO:0046872">
    <property type="term" value="F:metal ion binding"/>
    <property type="evidence" value="ECO:0007669"/>
    <property type="project" value="UniProtKB-KW"/>
</dbReference>
<dbReference type="GO" id="GO:0051539">
    <property type="term" value="F:4 iron, 4 sulfur cluster binding"/>
    <property type="evidence" value="ECO:0007669"/>
    <property type="project" value="UniProtKB-KW"/>
</dbReference>
<dbReference type="GO" id="GO:0034628">
    <property type="term" value="P:'de novo' NAD+ biosynthetic process from L-aspartate"/>
    <property type="evidence" value="ECO:0007669"/>
    <property type="project" value="TreeGrafter"/>
</dbReference>
<evidence type="ECO:0000256" key="3">
    <source>
        <dbReference type="ARBA" id="ARBA00012669"/>
    </source>
</evidence>
<sequence>MDQLAPRSRMDELYARVERIMLRSDFDRLYADDIEAILRLKESRNAVILAHNYQTPEIFHCVSDICGDSLALARKAQGLDADIIVMAGVHFMAETAKMMNPDKTVLIPDMMAGCSLASSITAADVRAMKAANPGVPVVTYVNSTADVKAESDVCCTSANAANIVRSLGVPRVIMIPDEFLARNIQAETGIEMITWPGHCEVHERFTPAEIRSYRRQNKGVVVMAHPECPPEVVQEADFSGSTAAMADYVSTAKPEKVFLVTECSMSDNLATLNPETEFVRPCNLCPHMKRITLKGLRRTLENLTEEIRIPAPLMDGGRRAIERMLAVS</sequence>
<evidence type="ECO:0000256" key="7">
    <source>
        <dbReference type="ARBA" id="ARBA00022723"/>
    </source>
</evidence>
<dbReference type="RefSeq" id="WP_146796819.1">
    <property type="nucleotide sequence ID" value="NZ_BARC01000006.1"/>
</dbReference>
<evidence type="ECO:0000256" key="2">
    <source>
        <dbReference type="ARBA" id="ARBA00005065"/>
    </source>
</evidence>
<protein>
    <recommendedName>
        <fullName evidence="3 10">Quinolinate synthase</fullName>
        <ecNumber evidence="3 10">2.5.1.72</ecNumber>
    </recommendedName>
</protein>
<evidence type="ECO:0000256" key="1">
    <source>
        <dbReference type="ARBA" id="ARBA00001966"/>
    </source>
</evidence>
<organism evidence="11 12">
    <name type="scientific">Gluconobacter wancherniae NBRC 103581</name>
    <dbReference type="NCBI Taxonomy" id="656744"/>
    <lineage>
        <taxon>Bacteria</taxon>
        <taxon>Pseudomonadati</taxon>
        <taxon>Pseudomonadota</taxon>
        <taxon>Alphaproteobacteria</taxon>
        <taxon>Acetobacterales</taxon>
        <taxon>Acetobacteraceae</taxon>
        <taxon>Gluconobacter</taxon>
    </lineage>
</organism>
<dbReference type="NCBIfam" id="NF006878">
    <property type="entry name" value="PRK09375.1-2"/>
    <property type="match status" value="1"/>
</dbReference>
<evidence type="ECO:0000256" key="5">
    <source>
        <dbReference type="ARBA" id="ARBA00022642"/>
    </source>
</evidence>
<dbReference type="GO" id="GO:0008987">
    <property type="term" value="F:quinolinate synthetase A activity"/>
    <property type="evidence" value="ECO:0007669"/>
    <property type="project" value="UniProtKB-UniRule"/>
</dbReference>
<comment type="pathway">
    <text evidence="2">Cofactor biosynthesis; NAD(+) biosynthesis; quinolinate from iminoaspartate: step 1/1.</text>
</comment>
<name>A0A511B8G1_9PROT</name>
<evidence type="ECO:0000256" key="10">
    <source>
        <dbReference type="NCBIfam" id="TIGR00550"/>
    </source>
</evidence>